<sequence>MNAPRLSRLSRRVLLGSAAVAAAVGLPTPAFAALRRNMIEAEVDRLEGDLIAFRRDLHANPEGPGEESRTAARVAERLTAAGLSVTTGIGGHGVVAVVRGRHRGRTVAYRADMDAVPAGDQIGGGTAPLHLCGHDIHTTVGVGAALVLSRLRHRLHGTVVFVFQPAEETLTGARAMLDAGVFGIARPEEIHALHCGLLPVGMFGINPGSGLPGQDRGTVVLDGEGAAERAERLSADIAALATVSVPQGPADLERLVEDLQVEDGPLAEFVYTRASAEEGTVSFASRCWPEDRYTEVRADIDALARSYGGSAVFPQDPFPAMVCPAPEAYGLKRFLDRNGFGTGVVHAAIPFSGEDFALFLDELPGTYTYLGVRSPGADVTTSYPHFPTFDPDEAAIGHGVRAMSAWLSERTAC</sequence>
<feature type="signal peptide" evidence="1">
    <location>
        <begin position="1"/>
        <end position="32"/>
    </location>
</feature>
<evidence type="ECO:0000256" key="1">
    <source>
        <dbReference type="SAM" id="SignalP"/>
    </source>
</evidence>
<evidence type="ECO:0000313" key="2">
    <source>
        <dbReference type="EMBL" id="NUQ88604.1"/>
    </source>
</evidence>
<reference evidence="2 3" key="1">
    <citation type="submission" date="2020-05" db="EMBL/GenBank/DDBJ databases">
        <title>DNA-SIP metagenomic assembled genomes.</title>
        <authorList>
            <person name="Yu J."/>
        </authorList>
    </citation>
    <scope>NUCLEOTIDE SEQUENCE [LARGE SCALE GENOMIC DNA]</scope>
    <source>
        <strain evidence="2">Bin5.27</strain>
    </source>
</reference>
<name>A0A850C2T0_9ACTN</name>
<evidence type="ECO:0000313" key="3">
    <source>
        <dbReference type="Proteomes" id="UP000574690"/>
    </source>
</evidence>
<proteinExistence type="predicted"/>
<dbReference type="PANTHER" id="PTHR11014">
    <property type="entry name" value="PEPTIDASE M20 FAMILY MEMBER"/>
    <property type="match status" value="1"/>
</dbReference>
<dbReference type="AlphaFoldDB" id="A0A850C2T0"/>
<dbReference type="PANTHER" id="PTHR11014:SF63">
    <property type="entry name" value="METALLOPEPTIDASE, PUTATIVE (AFU_ORTHOLOGUE AFUA_6G09600)-RELATED"/>
    <property type="match status" value="1"/>
</dbReference>
<comment type="caution">
    <text evidence="2">The sequence shown here is derived from an EMBL/GenBank/DDBJ whole genome shotgun (WGS) entry which is preliminary data.</text>
</comment>
<accession>A0A850C2T0</accession>
<feature type="chain" id="PRO_5032524890" evidence="1">
    <location>
        <begin position="33"/>
        <end position="413"/>
    </location>
</feature>
<gene>
    <name evidence="2" type="ORF">HOQ43_09100</name>
</gene>
<dbReference type="PROSITE" id="PS51318">
    <property type="entry name" value="TAT"/>
    <property type="match status" value="1"/>
</dbReference>
<dbReference type="EMBL" id="JABFXE010000377">
    <property type="protein sequence ID" value="NUQ88604.1"/>
    <property type="molecule type" value="Genomic_DNA"/>
</dbReference>
<dbReference type="Pfam" id="PF01546">
    <property type="entry name" value="Peptidase_M20"/>
    <property type="match status" value="1"/>
</dbReference>
<dbReference type="Proteomes" id="UP000574690">
    <property type="component" value="Unassembled WGS sequence"/>
</dbReference>
<dbReference type="InterPro" id="IPR002933">
    <property type="entry name" value="Peptidase_M20"/>
</dbReference>
<dbReference type="InterPro" id="IPR006311">
    <property type="entry name" value="TAT_signal"/>
</dbReference>
<dbReference type="InterPro" id="IPR017439">
    <property type="entry name" value="Amidohydrolase"/>
</dbReference>
<organism evidence="2 3">
    <name type="scientific">Glycomyces artemisiae</name>
    <dbReference type="NCBI Taxonomy" id="1076443"/>
    <lineage>
        <taxon>Bacteria</taxon>
        <taxon>Bacillati</taxon>
        <taxon>Actinomycetota</taxon>
        <taxon>Actinomycetes</taxon>
        <taxon>Glycomycetales</taxon>
        <taxon>Glycomycetaceae</taxon>
        <taxon>Glycomyces</taxon>
    </lineage>
</organism>
<protein>
    <submittedName>
        <fullName evidence="2">M20/M25/M40 family metallo-hydrolase</fullName>
    </submittedName>
</protein>
<dbReference type="Gene3D" id="3.40.630.10">
    <property type="entry name" value="Zn peptidases"/>
    <property type="match status" value="2"/>
</dbReference>
<dbReference type="SUPFAM" id="SSF53187">
    <property type="entry name" value="Zn-dependent exopeptidases"/>
    <property type="match status" value="1"/>
</dbReference>
<dbReference type="GO" id="GO:0016787">
    <property type="term" value="F:hydrolase activity"/>
    <property type="evidence" value="ECO:0007669"/>
    <property type="project" value="UniProtKB-KW"/>
</dbReference>
<keyword evidence="1" id="KW-0732">Signal</keyword>
<keyword evidence="2" id="KW-0378">Hydrolase</keyword>